<dbReference type="GO" id="GO:0005840">
    <property type="term" value="C:ribosome"/>
    <property type="evidence" value="ECO:0007669"/>
    <property type="project" value="UniProtKB-KW"/>
</dbReference>
<dbReference type="AlphaFoldDB" id="A0A0G0KR07"/>
<keyword evidence="2" id="KW-0378">Hydrolase</keyword>
<proteinExistence type="predicted"/>
<comment type="caution">
    <text evidence="2">The sequence shown here is derived from an EMBL/GenBank/DDBJ whole genome shotgun (WGS) entry which is preliminary data.</text>
</comment>
<accession>A0A0G0KR07</accession>
<dbReference type="SUPFAM" id="SSF55608">
    <property type="entry name" value="Homing endonucleases"/>
    <property type="match status" value="1"/>
</dbReference>
<organism evidence="2 3">
    <name type="scientific">Candidatus Daviesbacteria bacterium GW2011_GWF2_38_6</name>
    <dbReference type="NCBI Taxonomy" id="1618432"/>
    <lineage>
        <taxon>Bacteria</taxon>
        <taxon>Candidatus Daviesiibacteriota</taxon>
    </lineage>
</organism>
<dbReference type="PANTHER" id="PTHR36181:SF4">
    <property type="entry name" value="LAGLIDADG ENDONUCLEASE"/>
    <property type="match status" value="1"/>
</dbReference>
<name>A0A0G0KR07_9BACT</name>
<keyword evidence="2" id="KW-0540">Nuclease</keyword>
<dbReference type="PANTHER" id="PTHR36181">
    <property type="entry name" value="INTRON-ENCODED ENDONUCLEASE AI3-RELATED"/>
    <property type="match status" value="1"/>
</dbReference>
<evidence type="ECO:0000313" key="2">
    <source>
        <dbReference type="EMBL" id="KKQ77915.1"/>
    </source>
</evidence>
<protein>
    <submittedName>
        <fullName evidence="2">Ribosomal protein 3/homing endonuclease-like protein fusion protein</fullName>
    </submittedName>
</protein>
<dbReference type="InterPro" id="IPR051289">
    <property type="entry name" value="LAGLIDADG_Endonuclease"/>
</dbReference>
<dbReference type="GO" id="GO:0004519">
    <property type="term" value="F:endonuclease activity"/>
    <property type="evidence" value="ECO:0007669"/>
    <property type="project" value="UniProtKB-KW"/>
</dbReference>
<keyword evidence="2" id="KW-0255">Endonuclease</keyword>
<dbReference type="InterPro" id="IPR027434">
    <property type="entry name" value="Homing_endonucl"/>
</dbReference>
<dbReference type="InterPro" id="IPR004860">
    <property type="entry name" value="LAGLIDADG_dom"/>
</dbReference>
<keyword evidence="2" id="KW-0689">Ribosomal protein</keyword>
<dbReference type="Gene3D" id="3.10.28.10">
    <property type="entry name" value="Homing endonucleases"/>
    <property type="match status" value="1"/>
</dbReference>
<dbReference type="Pfam" id="PF00961">
    <property type="entry name" value="LAGLIDADG_1"/>
    <property type="match status" value="1"/>
</dbReference>
<reference evidence="2 3" key="1">
    <citation type="journal article" date="2015" name="Nature">
        <title>rRNA introns, odd ribosomes, and small enigmatic genomes across a large radiation of phyla.</title>
        <authorList>
            <person name="Brown C.T."/>
            <person name="Hug L.A."/>
            <person name="Thomas B.C."/>
            <person name="Sharon I."/>
            <person name="Castelle C.J."/>
            <person name="Singh A."/>
            <person name="Wilkins M.J."/>
            <person name="Williams K.H."/>
            <person name="Banfield J.F."/>
        </authorList>
    </citation>
    <scope>NUCLEOTIDE SEQUENCE [LARGE SCALE GENOMIC DNA]</scope>
</reference>
<dbReference type="Proteomes" id="UP000034324">
    <property type="component" value="Unassembled WGS sequence"/>
</dbReference>
<gene>
    <name evidence="2" type="ORF">US99_C0032G0016</name>
</gene>
<evidence type="ECO:0000259" key="1">
    <source>
        <dbReference type="Pfam" id="PF00961"/>
    </source>
</evidence>
<feature type="domain" description="Homing endonuclease LAGLIDADG" evidence="1">
    <location>
        <begin position="12"/>
        <end position="117"/>
    </location>
</feature>
<keyword evidence="2" id="KW-0687">Ribonucleoprotein</keyword>
<evidence type="ECO:0000313" key="3">
    <source>
        <dbReference type="Proteomes" id="UP000034324"/>
    </source>
</evidence>
<sequence length="150" mass="17779">MSAYKILSPWYIVGFTDGEGCFAILVSKHNTTKTRRDANLCFEIELRADDKPVLELIQKRLDCGRIVELNYERYGWKPHVKFVVRKQSDILYKVIPFFKKFPLKGKKGKDFELFCQAAEIFRRKEHLTQDGINQLLKIREFMNNRRPMFG</sequence>
<dbReference type="EMBL" id="LBVC01000032">
    <property type="protein sequence ID" value="KKQ77915.1"/>
    <property type="molecule type" value="Genomic_DNA"/>
</dbReference>